<name>A0ABR8NWV0_9GAMM</name>
<dbReference type="InterPro" id="IPR036374">
    <property type="entry name" value="OxRdtase_Mopterin-bd_sf"/>
</dbReference>
<accession>A0ABR8NWV0</accession>
<feature type="domain" description="Oxidoreductase molybdopterin-binding" evidence="2">
    <location>
        <begin position="42"/>
        <end position="139"/>
    </location>
</feature>
<feature type="chain" id="PRO_5046265193" description="Oxidoreductase molybdopterin-binding domain-containing protein" evidence="1">
    <location>
        <begin position="22"/>
        <end position="169"/>
    </location>
</feature>
<evidence type="ECO:0000256" key="1">
    <source>
        <dbReference type="SAM" id="SignalP"/>
    </source>
</evidence>
<reference evidence="3 4" key="1">
    <citation type="submission" date="2020-09" db="EMBL/GenBank/DDBJ databases">
        <title>Marinomonas sp. nov., isolated from the cysticercosis algae of Qingdao, China.</title>
        <authorList>
            <person name="Sun X."/>
        </authorList>
    </citation>
    <scope>NUCLEOTIDE SEQUENCE [LARGE SCALE GENOMIC DNA]</scope>
    <source>
        <strain evidence="3 4">SM2066</strain>
    </source>
</reference>
<dbReference type="SUPFAM" id="SSF56524">
    <property type="entry name" value="Oxidoreductase molybdopterin-binding domain"/>
    <property type="match status" value="1"/>
</dbReference>
<dbReference type="RefSeq" id="WP_191593923.1">
    <property type="nucleotide sequence ID" value="NZ_JACYFC010000002.1"/>
</dbReference>
<evidence type="ECO:0000313" key="3">
    <source>
        <dbReference type="EMBL" id="MBD5770528.1"/>
    </source>
</evidence>
<dbReference type="Gene3D" id="3.90.420.10">
    <property type="entry name" value="Oxidoreductase, molybdopterin-binding domain"/>
    <property type="match status" value="1"/>
</dbReference>
<keyword evidence="1" id="KW-0732">Signal</keyword>
<dbReference type="EMBL" id="JACYFC010000002">
    <property type="protein sequence ID" value="MBD5770528.1"/>
    <property type="molecule type" value="Genomic_DNA"/>
</dbReference>
<gene>
    <name evidence="3" type="ORF">IF202_05660</name>
</gene>
<comment type="caution">
    <text evidence="3">The sequence shown here is derived from an EMBL/GenBank/DDBJ whole genome shotgun (WGS) entry which is preliminary data.</text>
</comment>
<proteinExistence type="predicted"/>
<sequence>MRFLCSSTLLFLSLLSASSYALDKPKDRVILTISGAISTTNVGQEAQFDLEMLQALPQHTITTHNPWTEGEHTYQGFSLKDLLDSLGNQGTLLQISALNQYMTEAPLKDYTVEGAILATHQDGKPMSVRKLGPIMVIYPFDTNNDLKTEVYYGRSVWQVSQINTLIITE</sequence>
<feature type="signal peptide" evidence="1">
    <location>
        <begin position="1"/>
        <end position="21"/>
    </location>
</feature>
<keyword evidence="4" id="KW-1185">Reference proteome</keyword>
<dbReference type="Proteomes" id="UP000604161">
    <property type="component" value="Unassembled WGS sequence"/>
</dbReference>
<dbReference type="Pfam" id="PF00174">
    <property type="entry name" value="Oxidored_molyb"/>
    <property type="match status" value="1"/>
</dbReference>
<dbReference type="InterPro" id="IPR000572">
    <property type="entry name" value="OxRdtase_Mopterin-bd_dom"/>
</dbReference>
<organism evidence="3 4">
    <name type="scientific">Marinomonas colpomeniae</name>
    <dbReference type="NCBI Taxonomy" id="2774408"/>
    <lineage>
        <taxon>Bacteria</taxon>
        <taxon>Pseudomonadati</taxon>
        <taxon>Pseudomonadota</taxon>
        <taxon>Gammaproteobacteria</taxon>
        <taxon>Oceanospirillales</taxon>
        <taxon>Oceanospirillaceae</taxon>
        <taxon>Marinomonas</taxon>
    </lineage>
</organism>
<evidence type="ECO:0000313" key="4">
    <source>
        <dbReference type="Proteomes" id="UP000604161"/>
    </source>
</evidence>
<evidence type="ECO:0000259" key="2">
    <source>
        <dbReference type="Pfam" id="PF00174"/>
    </source>
</evidence>
<protein>
    <recommendedName>
        <fullName evidence="2">Oxidoreductase molybdopterin-binding domain-containing protein</fullName>
    </recommendedName>
</protein>